<proteinExistence type="predicted"/>
<sequence length="133" mass="14995">MWRLMGRLTFGGIGIGSFVYLMVLALGIQTSAPTPQNIMSILVMSALIGILSLLFEVERWPFLVLLAIHMVGVAILVAAMMSFNHWGSFLVQGSFWLFYLFIYVAVWGIIYLDQAMRVSRINRALAERNKGQH</sequence>
<dbReference type="Pfam" id="PF11457">
    <property type="entry name" value="DUF3021"/>
    <property type="match status" value="1"/>
</dbReference>
<keyword evidence="1" id="KW-0472">Membrane</keyword>
<comment type="caution">
    <text evidence="2">The sequence shown here is derived from an EMBL/GenBank/DDBJ whole genome shotgun (WGS) entry which is preliminary data.</text>
</comment>
<dbReference type="InterPro" id="IPR021560">
    <property type="entry name" value="DUF3021"/>
</dbReference>
<evidence type="ECO:0000313" key="2">
    <source>
        <dbReference type="EMBL" id="KRL07903.1"/>
    </source>
</evidence>
<dbReference type="PATRIC" id="fig|1423792.3.peg.1740"/>
<evidence type="ECO:0000313" key="3">
    <source>
        <dbReference type="Proteomes" id="UP000051330"/>
    </source>
</evidence>
<keyword evidence="1" id="KW-0812">Transmembrane</keyword>
<feature type="transmembrane region" description="Helical" evidence="1">
    <location>
        <begin position="62"/>
        <end position="83"/>
    </location>
</feature>
<dbReference type="EMBL" id="AZEC01000029">
    <property type="protein sequence ID" value="KRL07903.1"/>
    <property type="molecule type" value="Genomic_DNA"/>
</dbReference>
<evidence type="ECO:0000256" key="1">
    <source>
        <dbReference type="SAM" id="Phobius"/>
    </source>
</evidence>
<protein>
    <recommendedName>
        <fullName evidence="4">DUF3021 domain-containing protein</fullName>
    </recommendedName>
</protein>
<name>A0A0R1MIS2_9LACO</name>
<dbReference type="STRING" id="1423792.FD09_GL001716"/>
<keyword evidence="1" id="KW-1133">Transmembrane helix</keyword>
<reference evidence="2 3" key="1">
    <citation type="journal article" date="2015" name="Genome Announc.">
        <title>Expanding the biotechnology potential of lactobacilli through comparative genomics of 213 strains and associated genera.</title>
        <authorList>
            <person name="Sun Z."/>
            <person name="Harris H.M."/>
            <person name="McCann A."/>
            <person name="Guo C."/>
            <person name="Argimon S."/>
            <person name="Zhang W."/>
            <person name="Yang X."/>
            <person name="Jeffery I.B."/>
            <person name="Cooney J.C."/>
            <person name="Kagawa T.F."/>
            <person name="Liu W."/>
            <person name="Song Y."/>
            <person name="Salvetti E."/>
            <person name="Wrobel A."/>
            <person name="Rasinkangas P."/>
            <person name="Parkhill J."/>
            <person name="Rea M.C."/>
            <person name="O'Sullivan O."/>
            <person name="Ritari J."/>
            <person name="Douillard F.P."/>
            <person name="Paul Ross R."/>
            <person name="Yang R."/>
            <person name="Briner A.E."/>
            <person name="Felis G.E."/>
            <person name="de Vos W.M."/>
            <person name="Barrangou R."/>
            <person name="Klaenhammer T.R."/>
            <person name="Caufield P.W."/>
            <person name="Cui Y."/>
            <person name="Zhang H."/>
            <person name="O'Toole P.W."/>
        </authorList>
    </citation>
    <scope>NUCLEOTIDE SEQUENCE [LARGE SCALE GENOMIC DNA]</scope>
    <source>
        <strain evidence="2 3">DSM 12744</strain>
    </source>
</reference>
<dbReference type="RefSeq" id="WP_057822527.1">
    <property type="nucleotide sequence ID" value="NZ_AZEC01000029.1"/>
</dbReference>
<feature type="transmembrane region" description="Helical" evidence="1">
    <location>
        <begin position="95"/>
        <end position="112"/>
    </location>
</feature>
<feature type="transmembrane region" description="Helical" evidence="1">
    <location>
        <begin position="12"/>
        <end position="32"/>
    </location>
</feature>
<dbReference type="OrthoDB" id="2294032at2"/>
<gene>
    <name evidence="2" type="ORF">FD09_GL001716</name>
</gene>
<evidence type="ECO:0008006" key="4">
    <source>
        <dbReference type="Google" id="ProtNLM"/>
    </source>
</evidence>
<organism evidence="2 3">
    <name type="scientific">Schleiferilactobacillus perolens DSM 12744</name>
    <dbReference type="NCBI Taxonomy" id="1423792"/>
    <lineage>
        <taxon>Bacteria</taxon>
        <taxon>Bacillati</taxon>
        <taxon>Bacillota</taxon>
        <taxon>Bacilli</taxon>
        <taxon>Lactobacillales</taxon>
        <taxon>Lactobacillaceae</taxon>
        <taxon>Schleiferilactobacillus</taxon>
    </lineage>
</organism>
<accession>A0A0R1MIS2</accession>
<dbReference type="Proteomes" id="UP000051330">
    <property type="component" value="Unassembled WGS sequence"/>
</dbReference>
<dbReference type="AlphaFoldDB" id="A0A0R1MIS2"/>
<feature type="transmembrane region" description="Helical" evidence="1">
    <location>
        <begin position="38"/>
        <end position="55"/>
    </location>
</feature>
<keyword evidence="3" id="KW-1185">Reference proteome</keyword>